<proteinExistence type="predicted"/>
<evidence type="ECO:0000313" key="2">
    <source>
        <dbReference type="Proteomes" id="UP001417504"/>
    </source>
</evidence>
<dbReference type="EMBL" id="JBBNAE010000006">
    <property type="protein sequence ID" value="KAK9116459.1"/>
    <property type="molecule type" value="Genomic_DNA"/>
</dbReference>
<reference evidence="1 2" key="1">
    <citation type="submission" date="2024-01" db="EMBL/GenBank/DDBJ databases">
        <title>Genome assemblies of Stephania.</title>
        <authorList>
            <person name="Yang L."/>
        </authorList>
    </citation>
    <scope>NUCLEOTIDE SEQUENCE [LARGE SCALE GENOMIC DNA]</scope>
    <source>
        <strain evidence="1">QJT</strain>
        <tissue evidence="1">Leaf</tissue>
    </source>
</reference>
<keyword evidence="2" id="KW-1185">Reference proteome</keyword>
<comment type="caution">
    <text evidence="1">The sequence shown here is derived from an EMBL/GenBank/DDBJ whole genome shotgun (WGS) entry which is preliminary data.</text>
</comment>
<dbReference type="Proteomes" id="UP001417504">
    <property type="component" value="Unassembled WGS sequence"/>
</dbReference>
<accession>A0AAP0IJ35</accession>
<gene>
    <name evidence="1" type="ORF">Sjap_015406</name>
</gene>
<sequence>MLSPRRDTGGLPETFLVSHRCLGNPRSDQNTAPMSGVVDVVFVHSLLICQ</sequence>
<organism evidence="1 2">
    <name type="scientific">Stephania japonica</name>
    <dbReference type="NCBI Taxonomy" id="461633"/>
    <lineage>
        <taxon>Eukaryota</taxon>
        <taxon>Viridiplantae</taxon>
        <taxon>Streptophyta</taxon>
        <taxon>Embryophyta</taxon>
        <taxon>Tracheophyta</taxon>
        <taxon>Spermatophyta</taxon>
        <taxon>Magnoliopsida</taxon>
        <taxon>Ranunculales</taxon>
        <taxon>Menispermaceae</taxon>
        <taxon>Menispermoideae</taxon>
        <taxon>Cissampelideae</taxon>
        <taxon>Stephania</taxon>
    </lineage>
</organism>
<dbReference type="AlphaFoldDB" id="A0AAP0IJ35"/>
<protein>
    <submittedName>
        <fullName evidence="1">Uncharacterized protein</fullName>
    </submittedName>
</protein>
<name>A0AAP0IJ35_9MAGN</name>
<evidence type="ECO:0000313" key="1">
    <source>
        <dbReference type="EMBL" id="KAK9116459.1"/>
    </source>
</evidence>